<dbReference type="Proteomes" id="UP000243515">
    <property type="component" value="Unassembled WGS sequence"/>
</dbReference>
<dbReference type="AlphaFoldDB" id="A0A232LT81"/>
<sequence length="208" mass="23510">MQTKFTLFLLATYFAAARAFTMDYYKPSSDVEPEFRNLLESLYSSAENPTSTTDFTDFFTPSGTLIVLSYTAHGPDAIIKLKQILLPPDGHKQWDHLPNITTVYSDTETEKIYDVSGVIRSTYTGGNCSAAYYKSRFTLLKNSDSSTNLDPHSGFLVLYDDYYVYPDYSPTDIPCTTKDPHEKINAIKNTMSSNSLPYSNLFTDQNRL</sequence>
<organism evidence="2 3">
    <name type="scientific">Elaphomyces granulatus</name>
    <dbReference type="NCBI Taxonomy" id="519963"/>
    <lineage>
        <taxon>Eukaryota</taxon>
        <taxon>Fungi</taxon>
        <taxon>Dikarya</taxon>
        <taxon>Ascomycota</taxon>
        <taxon>Pezizomycotina</taxon>
        <taxon>Eurotiomycetes</taxon>
        <taxon>Eurotiomycetidae</taxon>
        <taxon>Eurotiales</taxon>
        <taxon>Elaphomycetaceae</taxon>
        <taxon>Elaphomyces</taxon>
    </lineage>
</organism>
<proteinExistence type="predicted"/>
<dbReference type="EMBL" id="NPHW01004895">
    <property type="protein sequence ID" value="OXV07383.1"/>
    <property type="molecule type" value="Genomic_DNA"/>
</dbReference>
<evidence type="ECO:0000256" key="1">
    <source>
        <dbReference type="SAM" id="SignalP"/>
    </source>
</evidence>
<gene>
    <name evidence="2" type="ORF">Egran_04852</name>
</gene>
<keyword evidence="3" id="KW-1185">Reference proteome</keyword>
<keyword evidence="1" id="KW-0732">Signal</keyword>
<name>A0A232LT81_9EURO</name>
<accession>A0A232LT81</accession>
<feature type="chain" id="PRO_5012511550" description="SnoaL-like domain-containing protein" evidence="1">
    <location>
        <begin position="20"/>
        <end position="208"/>
    </location>
</feature>
<reference evidence="2 3" key="1">
    <citation type="journal article" date="2015" name="Environ. Microbiol.">
        <title>Metagenome sequence of Elaphomyces granulatus from sporocarp tissue reveals Ascomycota ectomycorrhizal fingerprints of genome expansion and a Proteobacteria-rich microbiome.</title>
        <authorList>
            <person name="Quandt C.A."/>
            <person name="Kohler A."/>
            <person name="Hesse C.N."/>
            <person name="Sharpton T.J."/>
            <person name="Martin F."/>
            <person name="Spatafora J.W."/>
        </authorList>
    </citation>
    <scope>NUCLEOTIDE SEQUENCE [LARGE SCALE GENOMIC DNA]</scope>
    <source>
        <strain evidence="2 3">OSC145934</strain>
    </source>
</reference>
<evidence type="ECO:0000313" key="3">
    <source>
        <dbReference type="Proteomes" id="UP000243515"/>
    </source>
</evidence>
<evidence type="ECO:0000313" key="2">
    <source>
        <dbReference type="EMBL" id="OXV07383.1"/>
    </source>
</evidence>
<comment type="caution">
    <text evidence="2">The sequence shown here is derived from an EMBL/GenBank/DDBJ whole genome shotgun (WGS) entry which is preliminary data.</text>
</comment>
<dbReference type="OrthoDB" id="5176208at2759"/>
<feature type="signal peptide" evidence="1">
    <location>
        <begin position="1"/>
        <end position="19"/>
    </location>
</feature>
<protein>
    <recommendedName>
        <fullName evidence="4">SnoaL-like domain-containing protein</fullName>
    </recommendedName>
</protein>
<evidence type="ECO:0008006" key="4">
    <source>
        <dbReference type="Google" id="ProtNLM"/>
    </source>
</evidence>